<gene>
    <name evidence="3" type="primary">oxyE</name>
    <name evidence="3" type="ORF">NEOCIP111885_04541</name>
</gene>
<proteinExistence type="predicted"/>
<evidence type="ECO:0000256" key="1">
    <source>
        <dbReference type="ARBA" id="ARBA00023002"/>
    </source>
</evidence>
<feature type="domain" description="FAD-binding" evidence="2">
    <location>
        <begin position="4"/>
        <end position="343"/>
    </location>
</feature>
<protein>
    <submittedName>
        <fullName evidence="3">6-methylpretetramide 4-monooxygenase</fullName>
        <ecNumber evidence="3">1.14.13.232</ecNumber>
    </submittedName>
</protein>
<dbReference type="EMBL" id="CAKJTG010000052">
    <property type="protein sequence ID" value="CAG9610763.1"/>
    <property type="molecule type" value="Genomic_DNA"/>
</dbReference>
<evidence type="ECO:0000313" key="4">
    <source>
        <dbReference type="Proteomes" id="UP000789845"/>
    </source>
</evidence>
<dbReference type="Proteomes" id="UP000789845">
    <property type="component" value="Unassembled WGS sequence"/>
</dbReference>
<dbReference type="AlphaFoldDB" id="A0A9C7GE93"/>
<dbReference type="GO" id="GO:0016491">
    <property type="term" value="F:oxidoreductase activity"/>
    <property type="evidence" value="ECO:0007669"/>
    <property type="project" value="UniProtKB-KW"/>
</dbReference>
<dbReference type="RefSeq" id="WP_230499120.1">
    <property type="nucleotide sequence ID" value="NZ_CAKJTG010000052.1"/>
</dbReference>
<keyword evidence="4" id="KW-1185">Reference proteome</keyword>
<dbReference type="Gene3D" id="3.50.50.60">
    <property type="entry name" value="FAD/NAD(P)-binding domain"/>
    <property type="match status" value="1"/>
</dbReference>
<accession>A0A9C7GE93</accession>
<comment type="caution">
    <text evidence="3">The sequence shown here is derived from an EMBL/GenBank/DDBJ whole genome shotgun (WGS) entry which is preliminary data.</text>
</comment>
<dbReference type="InterPro" id="IPR050631">
    <property type="entry name" value="PheA/TfdB_FAD_monoxygenase"/>
</dbReference>
<evidence type="ECO:0000313" key="3">
    <source>
        <dbReference type="EMBL" id="CAG9610763.1"/>
    </source>
</evidence>
<dbReference type="InterPro" id="IPR002938">
    <property type="entry name" value="FAD-bd"/>
</dbReference>
<dbReference type="GO" id="GO:0071949">
    <property type="term" value="F:FAD binding"/>
    <property type="evidence" value="ECO:0007669"/>
    <property type="project" value="InterPro"/>
</dbReference>
<evidence type="ECO:0000259" key="2">
    <source>
        <dbReference type="Pfam" id="PF01494"/>
    </source>
</evidence>
<dbReference type="SUPFAM" id="SSF51905">
    <property type="entry name" value="FAD/NAD(P)-binding domain"/>
    <property type="match status" value="1"/>
</dbReference>
<dbReference type="PANTHER" id="PTHR43476:SF5">
    <property type="entry name" value="FAD-DEPENDENT MONOOXYGENASE"/>
    <property type="match status" value="1"/>
</dbReference>
<dbReference type="EC" id="1.14.13.232" evidence="3"/>
<name>A0A9C7GE93_9BACI</name>
<dbReference type="PANTHER" id="PTHR43476">
    <property type="entry name" value="3-(3-HYDROXY-PHENYL)PROPIONATE/3-HYDROXYCINNAMIC ACID HYDROXYLASE"/>
    <property type="match status" value="1"/>
</dbReference>
<organism evidence="3 4">
    <name type="scientific">Pseudoneobacillus rhizosphaerae</name>
    <dbReference type="NCBI Taxonomy" id="2880968"/>
    <lineage>
        <taxon>Bacteria</taxon>
        <taxon>Bacillati</taxon>
        <taxon>Bacillota</taxon>
        <taxon>Bacilli</taxon>
        <taxon>Bacillales</taxon>
        <taxon>Bacillaceae</taxon>
        <taxon>Pseudoneobacillus</taxon>
    </lineage>
</organism>
<dbReference type="InterPro" id="IPR036188">
    <property type="entry name" value="FAD/NAD-bd_sf"/>
</dbReference>
<dbReference type="Pfam" id="PF01494">
    <property type="entry name" value="FAD_binding_3"/>
    <property type="match status" value="1"/>
</dbReference>
<dbReference type="PRINTS" id="PR00420">
    <property type="entry name" value="RNGMNOXGNASE"/>
</dbReference>
<sequence>MKLEADVCIVGGGPGGALLAYILAKNNISTVLLERHEGIDKEFRGEHLNEEGEQILKKYGLYEQIKEYGLLLMERIEYWDHGQMIKKIVPEAGKSHVGIHVPQNHLLRVIFDESEQLASHQALLGTTVTDLLIDETGRYIGVKANRHGEEITIQSSVIIGADGRYSTVRKLAKIPTTIIKHGYDLLWAKIPSPEGWEPTIKLAMVDEKQLALFTQYGGFIQIGWGIEEDSYSALRKQSFTQFTDRIRLAFPELTETVKQHITACKDFVVLKVQSCQCETWVKDGLVIMGDAAHTMSPTGAIGVNSALKDADILADVIINAVKSDKFNASQLKQFENARREEVEKQQHEQLYREATFKENFVIPVTL</sequence>
<reference evidence="3" key="1">
    <citation type="submission" date="2021-10" db="EMBL/GenBank/DDBJ databases">
        <authorList>
            <person name="Criscuolo A."/>
        </authorList>
    </citation>
    <scope>NUCLEOTIDE SEQUENCE</scope>
    <source>
        <strain evidence="3">CIP111885</strain>
    </source>
</reference>
<keyword evidence="1 3" id="KW-0560">Oxidoreductase</keyword>